<dbReference type="KEGG" id="tbn:TBH_C0747"/>
<dbReference type="Gene3D" id="3.90.550.10">
    <property type="entry name" value="Spore Coat Polysaccharide Biosynthesis Protein SpsA, Chain A"/>
    <property type="match status" value="1"/>
</dbReference>
<dbReference type="Proteomes" id="UP000031631">
    <property type="component" value="Chromosome"/>
</dbReference>
<keyword evidence="3" id="KW-1185">Reference proteome</keyword>
<gene>
    <name evidence="2" type="ORF">TBH_C0747</name>
</gene>
<dbReference type="AlphaFoldDB" id="A0A7U6GHE7"/>
<evidence type="ECO:0000313" key="3">
    <source>
        <dbReference type="Proteomes" id="UP000031631"/>
    </source>
</evidence>
<dbReference type="GO" id="GO:0016740">
    <property type="term" value="F:transferase activity"/>
    <property type="evidence" value="ECO:0007669"/>
    <property type="project" value="UniProtKB-KW"/>
</dbReference>
<evidence type="ECO:0000313" key="2">
    <source>
        <dbReference type="EMBL" id="BAO43685.1"/>
    </source>
</evidence>
<dbReference type="Pfam" id="PF00535">
    <property type="entry name" value="Glycos_transf_2"/>
    <property type="match status" value="1"/>
</dbReference>
<dbReference type="CDD" id="cd00761">
    <property type="entry name" value="Glyco_tranf_GTA_type"/>
    <property type="match status" value="1"/>
</dbReference>
<accession>A0A7U6GHE7</accession>
<name>A0A7U6GHE7_9GAMM</name>
<dbReference type="RefSeq" id="WP_144375189.1">
    <property type="nucleotide sequence ID" value="NZ_AP012273.1"/>
</dbReference>
<reference evidence="2 3" key="1">
    <citation type="journal article" date="2014" name="PLoS ONE">
        <title>Physiological and genomic features of a novel sulfur-oxidizing gammaproteobacterium belonging to a previously uncultivated symbiotic lineage isolated from a hydrothermal vent.</title>
        <authorList>
            <person name="Nunoura T."/>
            <person name="Takaki Y."/>
            <person name="Kazama H."/>
            <person name="Kakuta J."/>
            <person name="Shimamura S."/>
            <person name="Makita H."/>
            <person name="Hirai M."/>
            <person name="Miyazaki M."/>
            <person name="Takai K."/>
        </authorList>
    </citation>
    <scope>NUCLEOTIDE SEQUENCE [LARGE SCALE GENOMIC DNA]</scope>
    <source>
        <strain evidence="2 3">Hiromi1</strain>
    </source>
</reference>
<dbReference type="InterPro" id="IPR001173">
    <property type="entry name" value="Glyco_trans_2-like"/>
</dbReference>
<organism evidence="2 3">
    <name type="scientific">Thiolapillus brandeum</name>
    <dbReference type="NCBI Taxonomy" id="1076588"/>
    <lineage>
        <taxon>Bacteria</taxon>
        <taxon>Pseudomonadati</taxon>
        <taxon>Pseudomonadota</taxon>
        <taxon>Gammaproteobacteria</taxon>
        <taxon>Chromatiales</taxon>
        <taxon>Sedimenticolaceae</taxon>
        <taxon>Thiolapillus</taxon>
    </lineage>
</organism>
<dbReference type="InterPro" id="IPR050834">
    <property type="entry name" value="Glycosyltransf_2"/>
</dbReference>
<sequence>MSHPQVTVVVPLYNKEQTIVRCIDSVLSQSHEDFELLVIDDGSTDGGADRVKNMLDTRIQLHRQTNAGPSSARNKGLDLARGDFVAFLDADDEWRPRHLEFLLQGFHLFPGAVLVCNDLVEARGGKLSQGARQFDLPTAEASLEGEDYHLLQDYLQTLADGHFILSGSSVMLRTHIVRDASLWFLSEAEPAEDVNYWIRLSGIGPFVYCSYQGAVYHRDDPDSIMNRLNRMAAPVPPFLESVEVGSLSGEQQHQLRRFLSREYLKKAYQNRGKPGTGQEYRLSGQAGISPGMMVRLAYVVIRYVPEWLFQPALSLRRSLRR</sequence>
<dbReference type="SUPFAM" id="SSF53448">
    <property type="entry name" value="Nucleotide-diphospho-sugar transferases"/>
    <property type="match status" value="1"/>
</dbReference>
<protein>
    <submittedName>
        <fullName evidence="2">Glycosyl transferase family 2</fullName>
    </submittedName>
</protein>
<proteinExistence type="predicted"/>
<keyword evidence="2" id="KW-0808">Transferase</keyword>
<dbReference type="InterPro" id="IPR029044">
    <property type="entry name" value="Nucleotide-diphossugar_trans"/>
</dbReference>
<dbReference type="PANTHER" id="PTHR43685">
    <property type="entry name" value="GLYCOSYLTRANSFERASE"/>
    <property type="match status" value="1"/>
</dbReference>
<feature type="domain" description="Glycosyltransferase 2-like" evidence="1">
    <location>
        <begin position="7"/>
        <end position="108"/>
    </location>
</feature>
<evidence type="ECO:0000259" key="1">
    <source>
        <dbReference type="Pfam" id="PF00535"/>
    </source>
</evidence>
<dbReference type="OrthoDB" id="9802649at2"/>
<dbReference type="PANTHER" id="PTHR43685:SF2">
    <property type="entry name" value="GLYCOSYLTRANSFERASE 2-LIKE DOMAIN-CONTAINING PROTEIN"/>
    <property type="match status" value="1"/>
</dbReference>
<dbReference type="EMBL" id="AP012273">
    <property type="protein sequence ID" value="BAO43685.1"/>
    <property type="molecule type" value="Genomic_DNA"/>
</dbReference>